<organism evidence="1 2">
    <name type="scientific">Crocosphaera watsonii WH 0402</name>
    <dbReference type="NCBI Taxonomy" id="1284629"/>
    <lineage>
        <taxon>Bacteria</taxon>
        <taxon>Bacillati</taxon>
        <taxon>Cyanobacteriota</taxon>
        <taxon>Cyanophyceae</taxon>
        <taxon>Oscillatoriophycideae</taxon>
        <taxon>Chroococcales</taxon>
        <taxon>Aphanothecaceae</taxon>
        <taxon>Crocosphaera</taxon>
    </lineage>
</organism>
<dbReference type="EC" id="1.6.99.3" evidence="1"/>
<reference evidence="1 2" key="1">
    <citation type="submission" date="2013-01" db="EMBL/GenBank/DDBJ databases">
        <authorList>
            <person name="Bench S."/>
        </authorList>
    </citation>
    <scope>NUCLEOTIDE SEQUENCE [LARGE SCALE GENOMIC DNA]</scope>
    <source>
        <strain evidence="1 2">WH 0402</strain>
    </source>
</reference>
<keyword evidence="1" id="KW-0560">Oxidoreductase</keyword>
<protein>
    <submittedName>
        <fullName evidence="1">NADH dehydrogenase</fullName>
        <ecNumber evidence="1">1.6.99.3</ecNumber>
    </submittedName>
</protein>
<reference evidence="1 2" key="2">
    <citation type="submission" date="2013-09" db="EMBL/GenBank/DDBJ databases">
        <title>Whole genome comparison of six Crocosphaera watsonii strains with differing phenotypes.</title>
        <authorList>
            <person name="Bench S.R."/>
            <person name="Heller P."/>
            <person name="Frank I."/>
            <person name="Arciniega M."/>
            <person name="Shilova I.N."/>
            <person name="Zehr J.P."/>
        </authorList>
    </citation>
    <scope>NUCLEOTIDE SEQUENCE [LARGE SCALE GENOMIC DNA]</scope>
    <source>
        <strain evidence="1 2">WH 0402</strain>
    </source>
</reference>
<name>T2JMU0_CROWT</name>
<proteinExistence type="predicted"/>
<evidence type="ECO:0000313" key="1">
    <source>
        <dbReference type="EMBL" id="CCQ66334.1"/>
    </source>
</evidence>
<sequence>MRHRLQVLRNFAQKIGLKFVFFSVSIVTTLLGQKSSKK</sequence>
<dbReference type="EMBL" id="CAQN01000408">
    <property type="protein sequence ID" value="CCQ66334.1"/>
    <property type="molecule type" value="Genomic_DNA"/>
</dbReference>
<accession>T2JMU0</accession>
<dbReference type="Proteomes" id="UP000018130">
    <property type="component" value="Unassembled WGS sequence"/>
</dbReference>
<dbReference type="GO" id="GO:0016491">
    <property type="term" value="F:oxidoreductase activity"/>
    <property type="evidence" value="ECO:0007669"/>
    <property type="project" value="UniProtKB-KW"/>
</dbReference>
<dbReference type="AlphaFoldDB" id="T2JMU0"/>
<gene>
    <name evidence="1" type="ORF">CWATWH0402_3947</name>
</gene>
<evidence type="ECO:0000313" key="2">
    <source>
        <dbReference type="Proteomes" id="UP000018130"/>
    </source>
</evidence>
<comment type="caution">
    <text evidence="1">The sequence shown here is derived from an EMBL/GenBank/DDBJ whole genome shotgun (WGS) entry which is preliminary data.</text>
</comment>